<evidence type="ECO:0000313" key="3">
    <source>
        <dbReference type="Proteomes" id="UP000485058"/>
    </source>
</evidence>
<dbReference type="EMBL" id="BLLF01000034">
    <property type="protein sequence ID" value="GFH06333.1"/>
    <property type="molecule type" value="Genomic_DNA"/>
</dbReference>
<keyword evidence="1" id="KW-1133">Transmembrane helix</keyword>
<keyword evidence="1" id="KW-0472">Membrane</keyword>
<reference evidence="2 3" key="1">
    <citation type="submission" date="2020-02" db="EMBL/GenBank/DDBJ databases">
        <title>Draft genome sequence of Haematococcus lacustris strain NIES-144.</title>
        <authorList>
            <person name="Morimoto D."/>
            <person name="Nakagawa S."/>
            <person name="Yoshida T."/>
            <person name="Sawayama S."/>
        </authorList>
    </citation>
    <scope>NUCLEOTIDE SEQUENCE [LARGE SCALE GENOMIC DNA]</scope>
    <source>
        <strain evidence="2 3">NIES-144</strain>
    </source>
</reference>
<name>A0A699Y8D5_HAELA</name>
<keyword evidence="1" id="KW-0812">Transmembrane</keyword>
<proteinExistence type="predicted"/>
<comment type="caution">
    <text evidence="2">The sequence shown here is derived from an EMBL/GenBank/DDBJ whole genome shotgun (WGS) entry which is preliminary data.</text>
</comment>
<accession>A0A699Y8D5</accession>
<organism evidence="2 3">
    <name type="scientific">Haematococcus lacustris</name>
    <name type="common">Green alga</name>
    <name type="synonym">Haematococcus pluvialis</name>
    <dbReference type="NCBI Taxonomy" id="44745"/>
    <lineage>
        <taxon>Eukaryota</taxon>
        <taxon>Viridiplantae</taxon>
        <taxon>Chlorophyta</taxon>
        <taxon>core chlorophytes</taxon>
        <taxon>Chlorophyceae</taxon>
        <taxon>CS clade</taxon>
        <taxon>Chlamydomonadales</taxon>
        <taxon>Haematococcaceae</taxon>
        <taxon>Haematococcus</taxon>
    </lineage>
</organism>
<evidence type="ECO:0000313" key="2">
    <source>
        <dbReference type="EMBL" id="GFH06333.1"/>
    </source>
</evidence>
<evidence type="ECO:0000256" key="1">
    <source>
        <dbReference type="SAM" id="Phobius"/>
    </source>
</evidence>
<protein>
    <submittedName>
        <fullName evidence="2">ABC transporter domain-containing protein</fullName>
    </submittedName>
</protein>
<feature type="transmembrane region" description="Helical" evidence="1">
    <location>
        <begin position="76"/>
        <end position="96"/>
    </location>
</feature>
<dbReference type="Proteomes" id="UP000485058">
    <property type="component" value="Unassembled WGS sequence"/>
</dbReference>
<sequence length="278" mass="29804">MISLDSRSFGSMTTDYPVVARAYRRSRTFGVDKQSPPLSLAVSVGLHCLERFFPLLFPLENLGCGTYQKRNIGANLTLCIAPLFFCIILAVIQVLVNTLIASNEDLSCGCRCTSCCYSWALKNAPGVFTFDGNSTIRVTDVQRFQRQWASQLADIPPGTITSNADGTLSIQVCSPLNNGPCSSSDGFSCRATDKNLCGIQFSTAFQSQFCAVPKASAWPALLQVPATRARAKPWGALRVGNITVPQVGCVAGDVLHLRAGCVCGPLWQAGSHTAVNTL</sequence>
<keyword evidence="3" id="KW-1185">Reference proteome</keyword>
<dbReference type="AlphaFoldDB" id="A0A699Y8D5"/>
<gene>
    <name evidence="2" type="ORF">HaLaN_00945</name>
</gene>